<dbReference type="Gene3D" id="2.60.40.790">
    <property type="match status" value="1"/>
</dbReference>
<dbReference type="PANTHER" id="PTHR10803">
    <property type="entry name" value="ARSENICAL PUMP-DRIVING ATPASE ARSENITE-TRANSLOCATING ATPASE"/>
    <property type="match status" value="1"/>
</dbReference>
<protein>
    <submittedName>
        <fullName evidence="5">ArsA family ATPase</fullName>
    </submittedName>
</protein>
<reference evidence="5" key="1">
    <citation type="submission" date="2021-04" db="EMBL/GenBank/DDBJ databases">
        <title>Sequencing of actinobacteria type strains.</title>
        <authorList>
            <person name="Nguyen G.-S."/>
            <person name="Wentzel A."/>
        </authorList>
    </citation>
    <scope>NUCLEOTIDE SEQUENCE</scope>
    <source>
        <strain evidence="5">DSM 42095</strain>
    </source>
</reference>
<comment type="similarity">
    <text evidence="1">Belongs to the arsA ATPase family.</text>
</comment>
<proteinExistence type="inferred from homology"/>
<dbReference type="GO" id="GO:0005524">
    <property type="term" value="F:ATP binding"/>
    <property type="evidence" value="ECO:0007669"/>
    <property type="project" value="InterPro"/>
</dbReference>
<sequence>MADVGDEDGSGPAGDGYGPPGADGTADGPAPRTVLVTGQGGAGRTTVAAATALAAAREGRRTLLLSAEAPRALEAVLGAALPAPGEDATAPSPSPAPLSLACPVRVAEGLWAARVDEGAEFRERAVALQEQGRTALEMLGSDALDEDELTELPGADVFALLRVLGAAHATGEWDTVVVDMPPTPRALAVLALPERARRYLRRLVPPERQAARALRPMLAQLAGVPMPARWLYAATARWDEGLARVQRAVESAGTSVRLVAEPGPLAAEALRSARAGLALHGLRIDTLVANRLLPTRSSDSWLAALSGGQQAALKELREECEADGVVLSELPHLGRDPRGTADLALLATELGGTGPGSTVPDVRGPDATAPSRTPEAPAPVVGRVEDRLGAEGLLVWVLPLPGARKDELGLVRRGDELVVGTGPYRRVLPLSSALRRCRVTGAALERGELRVRFAPDPDLWPTR</sequence>
<dbReference type="PANTHER" id="PTHR10803:SF3">
    <property type="entry name" value="ATPASE GET3"/>
    <property type="match status" value="1"/>
</dbReference>
<name>A0A8T4IYP2_9ACTN</name>
<feature type="region of interest" description="Disordered" evidence="2">
    <location>
        <begin position="351"/>
        <end position="378"/>
    </location>
</feature>
<dbReference type="EMBL" id="JAGSMN010000762">
    <property type="protein sequence ID" value="MBR7676855.1"/>
    <property type="molecule type" value="Genomic_DNA"/>
</dbReference>
<evidence type="ECO:0000313" key="6">
    <source>
        <dbReference type="Proteomes" id="UP000675554"/>
    </source>
</evidence>
<accession>A0A8T4IYP2</accession>
<gene>
    <name evidence="5" type="ORF">KDA82_28390</name>
</gene>
<dbReference type="InterPro" id="IPR008978">
    <property type="entry name" value="HSP20-like_chaperone"/>
</dbReference>
<feature type="region of interest" description="Disordered" evidence="2">
    <location>
        <begin position="1"/>
        <end position="42"/>
    </location>
</feature>
<dbReference type="GO" id="GO:0016887">
    <property type="term" value="F:ATP hydrolysis activity"/>
    <property type="evidence" value="ECO:0007669"/>
    <property type="project" value="InterPro"/>
</dbReference>
<evidence type="ECO:0000259" key="3">
    <source>
        <dbReference type="Pfam" id="PF02374"/>
    </source>
</evidence>
<dbReference type="Gene3D" id="3.40.50.300">
    <property type="entry name" value="P-loop containing nucleotide triphosphate hydrolases"/>
    <property type="match status" value="1"/>
</dbReference>
<comment type="caution">
    <text evidence="5">The sequence shown here is derived from an EMBL/GenBank/DDBJ whole genome shotgun (WGS) entry which is preliminary data.</text>
</comment>
<dbReference type="Pfam" id="PF02374">
    <property type="entry name" value="ArsA_ATPase"/>
    <property type="match status" value="1"/>
</dbReference>
<dbReference type="Pfam" id="PF17886">
    <property type="entry name" value="ArsA_HSP20"/>
    <property type="match status" value="1"/>
</dbReference>
<dbReference type="AlphaFoldDB" id="A0A8T4IYP2"/>
<evidence type="ECO:0000256" key="2">
    <source>
        <dbReference type="SAM" id="MobiDB-lite"/>
    </source>
</evidence>
<feature type="compositionally biased region" description="Low complexity" evidence="2">
    <location>
        <begin position="22"/>
        <end position="31"/>
    </location>
</feature>
<keyword evidence="6" id="KW-1185">Reference proteome</keyword>
<dbReference type="InterPro" id="IPR040612">
    <property type="entry name" value="ArsA_HSP20-like"/>
</dbReference>
<feature type="domain" description="ArsA/GET3 Anion-transporting ATPase-like" evidence="3">
    <location>
        <begin position="32"/>
        <end position="349"/>
    </location>
</feature>
<feature type="compositionally biased region" description="Gly residues" evidence="2">
    <location>
        <begin position="11"/>
        <end position="21"/>
    </location>
</feature>
<evidence type="ECO:0000256" key="1">
    <source>
        <dbReference type="ARBA" id="ARBA00011040"/>
    </source>
</evidence>
<dbReference type="SUPFAM" id="SSF52540">
    <property type="entry name" value="P-loop containing nucleoside triphosphate hydrolases"/>
    <property type="match status" value="1"/>
</dbReference>
<evidence type="ECO:0000313" key="5">
    <source>
        <dbReference type="EMBL" id="MBR7676855.1"/>
    </source>
</evidence>
<dbReference type="InterPro" id="IPR025723">
    <property type="entry name" value="ArsA/GET3_ATPase-like"/>
</dbReference>
<dbReference type="Proteomes" id="UP000675554">
    <property type="component" value="Unassembled WGS sequence"/>
</dbReference>
<feature type="domain" description="ArsA HSP20-like" evidence="4">
    <location>
        <begin position="395"/>
        <end position="453"/>
    </location>
</feature>
<dbReference type="InterPro" id="IPR016300">
    <property type="entry name" value="ATPase_ArsA/GET3"/>
</dbReference>
<evidence type="ECO:0000259" key="4">
    <source>
        <dbReference type="Pfam" id="PF17886"/>
    </source>
</evidence>
<organism evidence="5 6">
    <name type="scientific">Streptomyces daliensis</name>
    <dbReference type="NCBI Taxonomy" id="299421"/>
    <lineage>
        <taxon>Bacteria</taxon>
        <taxon>Bacillati</taxon>
        <taxon>Actinomycetota</taxon>
        <taxon>Actinomycetes</taxon>
        <taxon>Kitasatosporales</taxon>
        <taxon>Streptomycetaceae</taxon>
        <taxon>Streptomyces</taxon>
    </lineage>
</organism>
<dbReference type="InterPro" id="IPR027417">
    <property type="entry name" value="P-loop_NTPase"/>
</dbReference>